<dbReference type="EMBL" id="BARS01031432">
    <property type="protein sequence ID" value="GAG18064.1"/>
    <property type="molecule type" value="Genomic_DNA"/>
</dbReference>
<dbReference type="GO" id="GO:0008483">
    <property type="term" value="F:transaminase activity"/>
    <property type="evidence" value="ECO:0007669"/>
    <property type="project" value="TreeGrafter"/>
</dbReference>
<dbReference type="Gene3D" id="3.40.640.10">
    <property type="entry name" value="Type I PLP-dependent aspartate aminotransferase-like (Major domain)"/>
    <property type="match status" value="1"/>
</dbReference>
<feature type="non-terminal residue" evidence="2">
    <location>
        <position position="167"/>
    </location>
</feature>
<sequence>MKVKYSYLEEQFRDHQAIFNEIDKLIGTGDYTLGKPVEEFENRFAKLLGAHHGIGVNSGTDALFLSLKAIGVGAGDEVITTPNTFIATVGAIMASGARPVFVDILDDYNIDPSLIEGAITSHTKALIPVHYAGNPADMPEIMKIAAKHNLPVIEDSCQAIGAAINNK</sequence>
<proteinExistence type="predicted"/>
<accession>X0VIE6</accession>
<evidence type="ECO:0000313" key="2">
    <source>
        <dbReference type="EMBL" id="GAG18064.1"/>
    </source>
</evidence>
<comment type="caution">
    <text evidence="2">The sequence shown here is derived from an EMBL/GenBank/DDBJ whole genome shotgun (WGS) entry which is preliminary data.</text>
</comment>
<organism evidence="2">
    <name type="scientific">marine sediment metagenome</name>
    <dbReference type="NCBI Taxonomy" id="412755"/>
    <lineage>
        <taxon>unclassified sequences</taxon>
        <taxon>metagenomes</taxon>
        <taxon>ecological metagenomes</taxon>
    </lineage>
</organism>
<dbReference type="InterPro" id="IPR000653">
    <property type="entry name" value="DegT/StrS_aminotransferase"/>
</dbReference>
<dbReference type="PANTHER" id="PTHR30244:SF36">
    <property type="entry name" value="3-OXO-GLUCOSE-6-PHOSPHATE:GLUTAMATE AMINOTRANSFERASE"/>
    <property type="match status" value="1"/>
</dbReference>
<dbReference type="PANTHER" id="PTHR30244">
    <property type="entry name" value="TRANSAMINASE"/>
    <property type="match status" value="1"/>
</dbReference>
<reference evidence="2" key="1">
    <citation type="journal article" date="2014" name="Front. Microbiol.">
        <title>High frequency of phylogenetically diverse reductive dehalogenase-homologous genes in deep subseafloor sedimentary metagenomes.</title>
        <authorList>
            <person name="Kawai M."/>
            <person name="Futagami T."/>
            <person name="Toyoda A."/>
            <person name="Takaki Y."/>
            <person name="Nishi S."/>
            <person name="Hori S."/>
            <person name="Arai W."/>
            <person name="Tsubouchi T."/>
            <person name="Morono Y."/>
            <person name="Uchiyama I."/>
            <person name="Ito T."/>
            <person name="Fujiyama A."/>
            <person name="Inagaki F."/>
            <person name="Takami H."/>
        </authorList>
    </citation>
    <scope>NUCLEOTIDE SEQUENCE</scope>
    <source>
        <strain evidence="2">Expedition CK06-06</strain>
    </source>
</reference>
<dbReference type="SUPFAM" id="SSF53383">
    <property type="entry name" value="PLP-dependent transferases"/>
    <property type="match status" value="1"/>
</dbReference>
<gene>
    <name evidence="2" type="ORF">S01H1_48914</name>
</gene>
<dbReference type="GO" id="GO:0000271">
    <property type="term" value="P:polysaccharide biosynthetic process"/>
    <property type="evidence" value="ECO:0007669"/>
    <property type="project" value="TreeGrafter"/>
</dbReference>
<dbReference type="InterPro" id="IPR015421">
    <property type="entry name" value="PyrdxlP-dep_Trfase_major"/>
</dbReference>
<protein>
    <submittedName>
        <fullName evidence="2">Uncharacterized protein</fullName>
    </submittedName>
</protein>
<dbReference type="Pfam" id="PF01041">
    <property type="entry name" value="DegT_DnrJ_EryC1"/>
    <property type="match status" value="1"/>
</dbReference>
<name>X0VIE6_9ZZZZ</name>
<dbReference type="GO" id="GO:0030170">
    <property type="term" value="F:pyridoxal phosphate binding"/>
    <property type="evidence" value="ECO:0007669"/>
    <property type="project" value="TreeGrafter"/>
</dbReference>
<dbReference type="InterPro" id="IPR015424">
    <property type="entry name" value="PyrdxlP-dep_Trfase"/>
</dbReference>
<dbReference type="AlphaFoldDB" id="X0VIE6"/>
<evidence type="ECO:0000256" key="1">
    <source>
        <dbReference type="ARBA" id="ARBA00022898"/>
    </source>
</evidence>
<keyword evidence="1" id="KW-0663">Pyridoxal phosphate</keyword>